<evidence type="ECO:0000313" key="3">
    <source>
        <dbReference type="Proteomes" id="UP001595974"/>
    </source>
</evidence>
<evidence type="ECO:0000256" key="1">
    <source>
        <dbReference type="SAM" id="Phobius"/>
    </source>
</evidence>
<reference evidence="3" key="1">
    <citation type="journal article" date="2019" name="Int. J. Syst. Evol. Microbiol.">
        <title>The Global Catalogue of Microorganisms (GCM) 10K type strain sequencing project: providing services to taxonomists for standard genome sequencing and annotation.</title>
        <authorList>
            <consortium name="The Broad Institute Genomics Platform"/>
            <consortium name="The Broad Institute Genome Sequencing Center for Infectious Disease"/>
            <person name="Wu L."/>
            <person name="Ma J."/>
        </authorList>
    </citation>
    <scope>NUCLEOTIDE SEQUENCE [LARGE SCALE GENOMIC DNA]</scope>
    <source>
        <strain evidence="3">SHR3</strain>
    </source>
</reference>
<sequence>MTDSRWIGALLEQVAQLFPLLGSLAYMLLVTRWAHACYNRVNQRTHPPSTYEERREYRLYFRLAFFSGLLFVAISIGWWIVAHRQPQYVFQGTIIGLEPSQQLVAVEEGFYHRTVRREVEKGRVVTDYSFSIVRNTPFFSGQTFLLGLYPVAGTVGKARPTPIELAIAYRGVSNDRLTLWRDGERYRLVPAGEGSQ</sequence>
<dbReference type="Proteomes" id="UP001595974">
    <property type="component" value="Unassembled WGS sequence"/>
</dbReference>
<organism evidence="2 3">
    <name type="scientific">Thauera sinica</name>
    <dbReference type="NCBI Taxonomy" id="2665146"/>
    <lineage>
        <taxon>Bacteria</taxon>
        <taxon>Pseudomonadati</taxon>
        <taxon>Pseudomonadota</taxon>
        <taxon>Betaproteobacteria</taxon>
        <taxon>Rhodocyclales</taxon>
        <taxon>Zoogloeaceae</taxon>
        <taxon>Thauera</taxon>
    </lineage>
</organism>
<dbReference type="RefSeq" id="WP_096447229.1">
    <property type="nucleotide sequence ID" value="NZ_JBHSOG010000051.1"/>
</dbReference>
<dbReference type="EMBL" id="JBHSOG010000051">
    <property type="protein sequence ID" value="MFC5770515.1"/>
    <property type="molecule type" value="Genomic_DNA"/>
</dbReference>
<name>A0ABW1ATL9_9RHOO</name>
<accession>A0ABW1ATL9</accession>
<feature type="transmembrane region" description="Helical" evidence="1">
    <location>
        <begin position="59"/>
        <end position="81"/>
    </location>
</feature>
<keyword evidence="1" id="KW-0472">Membrane</keyword>
<keyword evidence="3" id="KW-1185">Reference proteome</keyword>
<evidence type="ECO:0000313" key="2">
    <source>
        <dbReference type="EMBL" id="MFC5770515.1"/>
    </source>
</evidence>
<protein>
    <recommendedName>
        <fullName evidence="4">Transmembrane protein</fullName>
    </recommendedName>
</protein>
<feature type="transmembrane region" description="Helical" evidence="1">
    <location>
        <begin position="20"/>
        <end position="38"/>
    </location>
</feature>
<gene>
    <name evidence="2" type="ORF">ACFPTN_14120</name>
</gene>
<keyword evidence="1" id="KW-1133">Transmembrane helix</keyword>
<evidence type="ECO:0008006" key="4">
    <source>
        <dbReference type="Google" id="ProtNLM"/>
    </source>
</evidence>
<keyword evidence="1" id="KW-0812">Transmembrane</keyword>
<comment type="caution">
    <text evidence="2">The sequence shown here is derived from an EMBL/GenBank/DDBJ whole genome shotgun (WGS) entry which is preliminary data.</text>
</comment>
<proteinExistence type="predicted"/>